<feature type="coiled-coil region" evidence="4">
    <location>
        <begin position="100"/>
        <end position="176"/>
    </location>
</feature>
<dbReference type="PROSITE" id="PS50082">
    <property type="entry name" value="WD_REPEATS_2"/>
    <property type="match status" value="2"/>
</dbReference>
<dbReference type="PROSITE" id="PS50294">
    <property type="entry name" value="WD_REPEATS_REGION"/>
    <property type="match status" value="1"/>
</dbReference>
<keyword evidence="1 3" id="KW-0853">WD repeat</keyword>
<evidence type="ECO:0000256" key="2">
    <source>
        <dbReference type="ARBA" id="ARBA00022737"/>
    </source>
</evidence>
<sequence>MDALELHLPCGFVTTYKTLTDQADNFYCLICKNHLINKNECLNLNFNRLVIKQKQADLGFESFKDLNKKIKQMIDDPKKSVEQSFNSIKNELDLRRELLKKQIDEHYFKLLDELKNLENNVDFNKQRNIFESEISSCKIEANTELNEKIQSIDTYLKNLDEQVNKLKESVSDLTIGEKYALIVPNFEPKIEEIFGKIGLNSDRIKSEQLNLQRNSYSQVTSEFVKTISTGETPKIKFFQNNDLLVYSDPSGYILLLDENYKEVKRYFSDKVTMLSVLNERMFFYGTNRKIIIRDKDTGSFFRVFEPLEDNLTLVCFKFLKNDILAGAFSDYSIKIWKIETCEQITSFKADKPICSFEDANHGNLYFTNGLEIKELNINTCEIERVLSGHKGGVNCLLRINESLLASASNDLSIRIWSVDNGSLFKTLEGHSKEIRFLDKLENNFLVSCANDNFVRIWNPFLGICLLKFDYNISKYFPCSLSVKKQDKVAIAASSVINFFKLNFK</sequence>
<gene>
    <name evidence="5" type="ORF">OXX778_LOCUS15858</name>
</gene>
<evidence type="ECO:0000313" key="6">
    <source>
        <dbReference type="Proteomes" id="UP000663879"/>
    </source>
</evidence>
<dbReference type="Proteomes" id="UP000663879">
    <property type="component" value="Unassembled WGS sequence"/>
</dbReference>
<dbReference type="Pfam" id="PF00400">
    <property type="entry name" value="WD40"/>
    <property type="match status" value="2"/>
</dbReference>
<feature type="repeat" description="WD" evidence="3">
    <location>
        <begin position="427"/>
        <end position="458"/>
    </location>
</feature>
<feature type="repeat" description="WD" evidence="3">
    <location>
        <begin position="386"/>
        <end position="426"/>
    </location>
</feature>
<evidence type="ECO:0000256" key="3">
    <source>
        <dbReference type="PROSITE-ProRule" id="PRU00221"/>
    </source>
</evidence>
<dbReference type="SUPFAM" id="SSF50978">
    <property type="entry name" value="WD40 repeat-like"/>
    <property type="match status" value="1"/>
</dbReference>
<keyword evidence="4" id="KW-0175">Coiled coil</keyword>
<dbReference type="GO" id="GO:1990234">
    <property type="term" value="C:transferase complex"/>
    <property type="evidence" value="ECO:0007669"/>
    <property type="project" value="UniProtKB-ARBA"/>
</dbReference>
<dbReference type="OrthoDB" id="340259at2759"/>
<evidence type="ECO:0000313" key="5">
    <source>
        <dbReference type="EMBL" id="CAF0989925.1"/>
    </source>
</evidence>
<evidence type="ECO:0000256" key="4">
    <source>
        <dbReference type="SAM" id="Coils"/>
    </source>
</evidence>
<accession>A0A814FVA9</accession>
<dbReference type="PANTHER" id="PTHR22847">
    <property type="entry name" value="WD40 REPEAT PROTEIN"/>
    <property type="match status" value="1"/>
</dbReference>
<dbReference type="InterPro" id="IPR015943">
    <property type="entry name" value="WD40/YVTN_repeat-like_dom_sf"/>
</dbReference>
<reference evidence="5" key="1">
    <citation type="submission" date="2021-02" db="EMBL/GenBank/DDBJ databases">
        <authorList>
            <person name="Nowell W R."/>
        </authorList>
    </citation>
    <scope>NUCLEOTIDE SEQUENCE</scope>
    <source>
        <strain evidence="5">Ploen Becks lab</strain>
    </source>
</reference>
<dbReference type="Gene3D" id="2.130.10.10">
    <property type="entry name" value="YVTN repeat-like/Quinoprotein amine dehydrogenase"/>
    <property type="match status" value="1"/>
</dbReference>
<name>A0A814FVA9_9BILA</name>
<organism evidence="5 6">
    <name type="scientific">Brachionus calyciflorus</name>
    <dbReference type="NCBI Taxonomy" id="104777"/>
    <lineage>
        <taxon>Eukaryota</taxon>
        <taxon>Metazoa</taxon>
        <taxon>Spiralia</taxon>
        <taxon>Gnathifera</taxon>
        <taxon>Rotifera</taxon>
        <taxon>Eurotatoria</taxon>
        <taxon>Monogononta</taxon>
        <taxon>Pseudotrocha</taxon>
        <taxon>Ploima</taxon>
        <taxon>Brachionidae</taxon>
        <taxon>Brachionus</taxon>
    </lineage>
</organism>
<dbReference type="PANTHER" id="PTHR22847:SF637">
    <property type="entry name" value="WD REPEAT DOMAIN 5B"/>
    <property type="match status" value="1"/>
</dbReference>
<keyword evidence="6" id="KW-1185">Reference proteome</keyword>
<dbReference type="EMBL" id="CAJNOC010003593">
    <property type="protein sequence ID" value="CAF0989925.1"/>
    <property type="molecule type" value="Genomic_DNA"/>
</dbReference>
<keyword evidence="2" id="KW-0677">Repeat</keyword>
<dbReference type="InterPro" id="IPR001680">
    <property type="entry name" value="WD40_rpt"/>
</dbReference>
<proteinExistence type="predicted"/>
<protein>
    <submittedName>
        <fullName evidence="5">Uncharacterized protein</fullName>
    </submittedName>
</protein>
<comment type="caution">
    <text evidence="5">The sequence shown here is derived from an EMBL/GenBank/DDBJ whole genome shotgun (WGS) entry which is preliminary data.</text>
</comment>
<evidence type="ECO:0000256" key="1">
    <source>
        <dbReference type="ARBA" id="ARBA00022574"/>
    </source>
</evidence>
<dbReference type="SMART" id="SM00320">
    <property type="entry name" value="WD40"/>
    <property type="match status" value="4"/>
</dbReference>
<dbReference type="AlphaFoldDB" id="A0A814FVA9"/>
<dbReference type="InterPro" id="IPR036322">
    <property type="entry name" value="WD40_repeat_dom_sf"/>
</dbReference>